<organism evidence="20">
    <name type="scientific">Tuwongella immobilis</name>
    <dbReference type="NCBI Taxonomy" id="692036"/>
    <lineage>
        <taxon>Bacteria</taxon>
        <taxon>Pseudomonadati</taxon>
        <taxon>Planctomycetota</taxon>
        <taxon>Planctomycetia</taxon>
        <taxon>Gemmatales</taxon>
        <taxon>Gemmataceae</taxon>
        <taxon>Tuwongella</taxon>
    </lineage>
</organism>
<dbReference type="InterPro" id="IPR036390">
    <property type="entry name" value="WH_DNA-bd_sf"/>
</dbReference>
<dbReference type="PANTHER" id="PTHR13710:SF105">
    <property type="entry name" value="ATP-DEPENDENT DNA HELICASE Q1"/>
    <property type="match status" value="1"/>
</dbReference>
<dbReference type="InterPro" id="IPR027417">
    <property type="entry name" value="P-loop_NTPase"/>
</dbReference>
<keyword evidence="21" id="KW-1185">Reference proteome</keyword>
<evidence type="ECO:0000256" key="4">
    <source>
        <dbReference type="ARBA" id="ARBA00022723"/>
    </source>
</evidence>
<keyword evidence="9" id="KW-0862">Zinc</keyword>
<dbReference type="GO" id="GO:0009432">
    <property type="term" value="P:SOS response"/>
    <property type="evidence" value="ECO:0007669"/>
    <property type="project" value="UniProtKB-UniRule"/>
</dbReference>
<dbReference type="Pfam" id="PF16124">
    <property type="entry name" value="RecQ_Zn_bind"/>
    <property type="match status" value="1"/>
</dbReference>
<dbReference type="PROSITE" id="PS51194">
    <property type="entry name" value="HELICASE_CTER"/>
    <property type="match status" value="1"/>
</dbReference>
<keyword evidence="12" id="KW-0233">DNA recombination</keyword>
<evidence type="ECO:0000259" key="19">
    <source>
        <dbReference type="PROSITE" id="PS51194"/>
    </source>
</evidence>
<dbReference type="Pfam" id="PF00271">
    <property type="entry name" value="Helicase_C"/>
    <property type="match status" value="1"/>
</dbReference>
<name>A0A6C2YM46_9BACT</name>
<comment type="cofactor">
    <cofactor evidence="2">
        <name>Zn(2+)</name>
        <dbReference type="ChEBI" id="CHEBI:29105"/>
    </cofactor>
</comment>
<dbReference type="FunFam" id="3.40.50.300:FF:001389">
    <property type="entry name" value="ATP-dependent DNA helicase RecQ"/>
    <property type="match status" value="1"/>
</dbReference>
<reference evidence="20" key="1">
    <citation type="submission" date="2019-04" db="EMBL/GenBank/DDBJ databases">
        <authorList>
            <consortium name="Science for Life Laboratories"/>
        </authorList>
    </citation>
    <scope>NUCLEOTIDE SEQUENCE</scope>
    <source>
        <strain evidence="20">MBLW1</strain>
    </source>
</reference>
<keyword evidence="14" id="KW-0413">Isomerase</keyword>
<dbReference type="InterPro" id="IPR014001">
    <property type="entry name" value="Helicase_ATP-bd"/>
</dbReference>
<dbReference type="SUPFAM" id="SSF46785">
    <property type="entry name" value="Winged helix' DNA-binding domain"/>
    <property type="match status" value="1"/>
</dbReference>
<dbReference type="PROSITE" id="PS51192">
    <property type="entry name" value="HELICASE_ATP_BIND_1"/>
    <property type="match status" value="1"/>
</dbReference>
<dbReference type="GO" id="GO:0046872">
    <property type="term" value="F:metal ion binding"/>
    <property type="evidence" value="ECO:0007669"/>
    <property type="project" value="UniProtKB-KW"/>
</dbReference>
<dbReference type="Pfam" id="PF09382">
    <property type="entry name" value="RQC"/>
    <property type="match status" value="1"/>
</dbReference>
<evidence type="ECO:0000259" key="18">
    <source>
        <dbReference type="PROSITE" id="PS51192"/>
    </source>
</evidence>
<evidence type="ECO:0000256" key="1">
    <source>
        <dbReference type="ARBA" id="ARBA00001946"/>
    </source>
</evidence>
<feature type="domain" description="Helicase C-terminal" evidence="19">
    <location>
        <begin position="223"/>
        <end position="375"/>
    </location>
</feature>
<evidence type="ECO:0000256" key="9">
    <source>
        <dbReference type="ARBA" id="ARBA00022833"/>
    </source>
</evidence>
<dbReference type="Gene3D" id="3.40.50.300">
    <property type="entry name" value="P-loop containing nucleotide triphosphate hydrolases"/>
    <property type="match status" value="2"/>
</dbReference>
<evidence type="ECO:0000256" key="13">
    <source>
        <dbReference type="ARBA" id="ARBA00023204"/>
    </source>
</evidence>
<dbReference type="Gene3D" id="1.10.10.10">
    <property type="entry name" value="Winged helix-like DNA-binding domain superfamily/Winged helix DNA-binding domain"/>
    <property type="match status" value="1"/>
</dbReference>
<proteinExistence type="inferred from homology"/>
<dbReference type="GO" id="GO:0016787">
    <property type="term" value="F:hydrolase activity"/>
    <property type="evidence" value="ECO:0007669"/>
    <property type="project" value="UniProtKB-KW"/>
</dbReference>
<comment type="catalytic activity">
    <reaction evidence="15">
        <text>Couples ATP hydrolysis with the unwinding of duplex DNA by translocating in the 3'-5' direction.</text>
        <dbReference type="EC" id="5.6.2.4"/>
    </reaction>
</comment>
<evidence type="ECO:0000256" key="5">
    <source>
        <dbReference type="ARBA" id="ARBA00022741"/>
    </source>
</evidence>
<dbReference type="SMART" id="SM00341">
    <property type="entry name" value="HRDC"/>
    <property type="match status" value="1"/>
</dbReference>
<dbReference type="GO" id="GO:0005737">
    <property type="term" value="C:cytoplasm"/>
    <property type="evidence" value="ECO:0007669"/>
    <property type="project" value="TreeGrafter"/>
</dbReference>
<dbReference type="GO" id="GO:0005524">
    <property type="term" value="F:ATP binding"/>
    <property type="evidence" value="ECO:0007669"/>
    <property type="project" value="UniProtKB-KW"/>
</dbReference>
<dbReference type="GO" id="GO:0030894">
    <property type="term" value="C:replisome"/>
    <property type="evidence" value="ECO:0007669"/>
    <property type="project" value="TreeGrafter"/>
</dbReference>
<dbReference type="PANTHER" id="PTHR13710">
    <property type="entry name" value="DNA HELICASE RECQ FAMILY MEMBER"/>
    <property type="match status" value="1"/>
</dbReference>
<dbReference type="Proteomes" id="UP000464378">
    <property type="component" value="Chromosome"/>
</dbReference>
<keyword evidence="6" id="KW-0227">DNA damage</keyword>
<evidence type="ECO:0000313" key="21">
    <source>
        <dbReference type="Proteomes" id="UP000464378"/>
    </source>
</evidence>
<dbReference type="GO" id="GO:0006281">
    <property type="term" value="P:DNA repair"/>
    <property type="evidence" value="ECO:0007669"/>
    <property type="project" value="UniProtKB-KW"/>
</dbReference>
<dbReference type="SMART" id="SM00956">
    <property type="entry name" value="RQC"/>
    <property type="match status" value="1"/>
</dbReference>
<keyword evidence="11" id="KW-0238">DNA-binding</keyword>
<dbReference type="EC" id="5.6.2.4" evidence="16"/>
<dbReference type="CDD" id="cd17920">
    <property type="entry name" value="DEXHc_RecQ"/>
    <property type="match status" value="1"/>
</dbReference>
<feature type="domain" description="HRDC" evidence="17">
    <location>
        <begin position="538"/>
        <end position="618"/>
    </location>
</feature>
<dbReference type="GO" id="GO:0009378">
    <property type="term" value="F:four-way junction helicase activity"/>
    <property type="evidence" value="ECO:0007669"/>
    <property type="project" value="TreeGrafter"/>
</dbReference>
<evidence type="ECO:0000256" key="14">
    <source>
        <dbReference type="ARBA" id="ARBA00023235"/>
    </source>
</evidence>
<dbReference type="Pfam" id="PF00570">
    <property type="entry name" value="HRDC"/>
    <property type="match status" value="1"/>
</dbReference>
<evidence type="ECO:0000256" key="12">
    <source>
        <dbReference type="ARBA" id="ARBA00023172"/>
    </source>
</evidence>
<dbReference type="GO" id="GO:0006260">
    <property type="term" value="P:DNA replication"/>
    <property type="evidence" value="ECO:0007669"/>
    <property type="project" value="InterPro"/>
</dbReference>
<dbReference type="SUPFAM" id="SSF52540">
    <property type="entry name" value="P-loop containing nucleoside triphosphate hydrolases"/>
    <property type="match status" value="1"/>
</dbReference>
<evidence type="ECO:0000256" key="11">
    <source>
        <dbReference type="ARBA" id="ARBA00023125"/>
    </source>
</evidence>
<dbReference type="InParanoid" id="A0A6C2YM46"/>
<dbReference type="InterPro" id="IPR001650">
    <property type="entry name" value="Helicase_C-like"/>
</dbReference>
<dbReference type="InterPro" id="IPR010997">
    <property type="entry name" value="HRDC-like_sf"/>
</dbReference>
<evidence type="ECO:0000256" key="15">
    <source>
        <dbReference type="ARBA" id="ARBA00034617"/>
    </source>
</evidence>
<evidence type="ECO:0000256" key="8">
    <source>
        <dbReference type="ARBA" id="ARBA00022806"/>
    </source>
</evidence>
<keyword evidence="8 20" id="KW-0347">Helicase</keyword>
<dbReference type="RefSeq" id="WP_197740680.1">
    <property type="nucleotide sequence ID" value="NZ_LR593887.1"/>
</dbReference>
<dbReference type="InterPro" id="IPR036388">
    <property type="entry name" value="WH-like_DNA-bd_sf"/>
</dbReference>
<dbReference type="InterPro" id="IPR018982">
    <property type="entry name" value="RQC_domain"/>
</dbReference>
<evidence type="ECO:0000256" key="2">
    <source>
        <dbReference type="ARBA" id="ARBA00001947"/>
    </source>
</evidence>
<dbReference type="AlphaFoldDB" id="A0A6C2YM46"/>
<dbReference type="FunCoup" id="A0A6C2YM46">
    <property type="interactions" value="335"/>
</dbReference>
<dbReference type="GO" id="GO:0006310">
    <property type="term" value="P:DNA recombination"/>
    <property type="evidence" value="ECO:0007669"/>
    <property type="project" value="UniProtKB-UniRule"/>
</dbReference>
<dbReference type="EMBL" id="LR586016">
    <property type="protein sequence ID" value="VIP02299.1"/>
    <property type="molecule type" value="Genomic_DNA"/>
</dbReference>
<dbReference type="PROSITE" id="PS50967">
    <property type="entry name" value="HRDC"/>
    <property type="match status" value="1"/>
</dbReference>
<evidence type="ECO:0000256" key="10">
    <source>
        <dbReference type="ARBA" id="ARBA00022840"/>
    </source>
</evidence>
<evidence type="ECO:0000259" key="17">
    <source>
        <dbReference type="PROSITE" id="PS50967"/>
    </source>
</evidence>
<dbReference type="InterPro" id="IPR006293">
    <property type="entry name" value="DNA_helicase_ATP-dep_RecQ_bac"/>
</dbReference>
<evidence type="ECO:0000256" key="16">
    <source>
        <dbReference type="NCBIfam" id="TIGR01389"/>
    </source>
</evidence>
<dbReference type="GO" id="GO:0043138">
    <property type="term" value="F:3'-5' DNA helicase activity"/>
    <property type="evidence" value="ECO:0007669"/>
    <property type="project" value="UniProtKB-EC"/>
</dbReference>
<dbReference type="GO" id="GO:0043590">
    <property type="term" value="C:bacterial nucleoid"/>
    <property type="evidence" value="ECO:0007669"/>
    <property type="project" value="TreeGrafter"/>
</dbReference>
<evidence type="ECO:0000256" key="7">
    <source>
        <dbReference type="ARBA" id="ARBA00022801"/>
    </source>
</evidence>
<gene>
    <name evidence="20" type="ORF">GMBLW1_16610</name>
</gene>
<keyword evidence="10" id="KW-0067">ATP-binding</keyword>
<comment type="cofactor">
    <cofactor evidence="1">
        <name>Mg(2+)</name>
        <dbReference type="ChEBI" id="CHEBI:18420"/>
    </cofactor>
</comment>
<dbReference type="KEGG" id="tim:GMBLW1_16610"/>
<dbReference type="SUPFAM" id="SSF47819">
    <property type="entry name" value="HRDC-like"/>
    <property type="match status" value="1"/>
</dbReference>
<dbReference type="Pfam" id="PF00270">
    <property type="entry name" value="DEAD"/>
    <property type="match status" value="1"/>
</dbReference>
<feature type="domain" description="Helicase ATP-binding" evidence="18">
    <location>
        <begin position="34"/>
        <end position="203"/>
    </location>
</feature>
<keyword evidence="13" id="KW-0234">DNA repair</keyword>
<accession>A0A6C2YM46</accession>
<dbReference type="InterPro" id="IPR011545">
    <property type="entry name" value="DEAD/DEAH_box_helicase_dom"/>
</dbReference>
<comment type="similarity">
    <text evidence="3">Belongs to the helicase family. RecQ subfamily.</text>
</comment>
<evidence type="ECO:0000256" key="6">
    <source>
        <dbReference type="ARBA" id="ARBA00022763"/>
    </source>
</evidence>
<protein>
    <recommendedName>
        <fullName evidence="16">DNA helicase RecQ</fullName>
        <ecNumber evidence="16">5.6.2.4</ecNumber>
    </recommendedName>
</protein>
<dbReference type="NCBIfam" id="TIGR01389">
    <property type="entry name" value="recQ"/>
    <property type="match status" value="1"/>
</dbReference>
<dbReference type="InterPro" id="IPR032284">
    <property type="entry name" value="RecQ_Zn-bd"/>
</dbReference>
<evidence type="ECO:0000256" key="3">
    <source>
        <dbReference type="ARBA" id="ARBA00005446"/>
    </source>
</evidence>
<dbReference type="EMBL" id="LR593887">
    <property type="protein sequence ID" value="VTS00983.1"/>
    <property type="molecule type" value="Genomic_DNA"/>
</dbReference>
<keyword evidence="4" id="KW-0479">Metal-binding</keyword>
<dbReference type="GO" id="GO:0003677">
    <property type="term" value="F:DNA binding"/>
    <property type="evidence" value="ECO:0007669"/>
    <property type="project" value="UniProtKB-KW"/>
</dbReference>
<dbReference type="InterPro" id="IPR004589">
    <property type="entry name" value="DNA_helicase_ATP-dep_RecQ"/>
</dbReference>
<evidence type="ECO:0000313" key="20">
    <source>
        <dbReference type="EMBL" id="VIP02299.1"/>
    </source>
</evidence>
<dbReference type="SMART" id="SM00490">
    <property type="entry name" value="HELICc"/>
    <property type="match status" value="1"/>
</dbReference>
<dbReference type="NCBIfam" id="TIGR00614">
    <property type="entry name" value="recQ_fam"/>
    <property type="match status" value="1"/>
</dbReference>
<sequence length="626" mass="70841">MKPMGDDSEMEALRGVIRQHWGFRELRPLQEHAMRSVLARRDSLVVLPTGGGKSLCFQGPAVYRKRETTIVVSPLIALMKDQVDNLRAVGIAAGTLDSSQTADERATVERQLFSGELRLLFVSPERLAMSGFQGMLQRLGVKTFAIDEAHCISHWGHDFRPEYRELIRLRERFPDASFHAYTATATERVREDIVAQLGLQNPDILVGRFERLNLTFRVLTRNQVNKQVLEVIDRHKGEAGIIYCIRRKDVDELTVQLRGRGINARPYHAGLTPLERAATQNAFRSESCDIVVATVAFGMGIDRSNVRFVLHTGMPKSIEHYQQEAGRAGRDGLEAECVLLYSGGDLLTWKSVIEKSAEEAEVDPEFVPSAIQHLNEMGGYCRAAHCRHRVLTEHFGQPFELPNCNACDFCLGEVEVETDSQDIARKILSGVARTQQRFGIGHVVDVLHGKTSDRIRQYGHDQLTTFGLLKAYRAEDIRDWTYQLLMLDVLEQSDGEYPTLRLNQASWRVMRNEQQVCLTRPTRKKKTKQTESESISWAGVDRDLFDALRNLRRQLASEKGVPPYVVFPDNTLRELARYQPKSLSGMQAIYGIGEAKLRDYGQIFLDAIQEYLAQHPQPTPIAKRGA</sequence>
<dbReference type="Gene3D" id="1.10.150.80">
    <property type="entry name" value="HRDC domain"/>
    <property type="match status" value="1"/>
</dbReference>
<dbReference type="InterPro" id="IPR002121">
    <property type="entry name" value="HRDC_dom"/>
</dbReference>
<keyword evidence="5" id="KW-0547">Nucleotide-binding</keyword>
<dbReference type="InterPro" id="IPR044876">
    <property type="entry name" value="HRDC_dom_sf"/>
</dbReference>
<dbReference type="SMART" id="SM00487">
    <property type="entry name" value="DEXDc"/>
    <property type="match status" value="1"/>
</dbReference>
<keyword evidence="7" id="KW-0378">Hydrolase</keyword>